<dbReference type="RefSeq" id="XP_029757216.1">
    <property type="nucleotide sequence ID" value="XM_029908966.1"/>
</dbReference>
<feature type="non-terminal residue" evidence="2">
    <location>
        <position position="1"/>
    </location>
</feature>
<feature type="compositionally biased region" description="Polar residues" evidence="1">
    <location>
        <begin position="81"/>
        <end position="90"/>
    </location>
</feature>
<evidence type="ECO:0000313" key="2">
    <source>
        <dbReference type="EMBL" id="KEQ81029.1"/>
    </source>
</evidence>
<dbReference type="HOGENOM" id="CLU_1471556_0_0_1"/>
<keyword evidence="3" id="KW-1185">Reference proteome</keyword>
<evidence type="ECO:0000313" key="3">
    <source>
        <dbReference type="Proteomes" id="UP000030706"/>
    </source>
</evidence>
<proteinExistence type="predicted"/>
<dbReference type="GeneID" id="40751272"/>
<gene>
    <name evidence="2" type="ORF">M438DRAFT_385076</name>
</gene>
<dbReference type="Proteomes" id="UP000030706">
    <property type="component" value="Unassembled WGS sequence"/>
</dbReference>
<name>A0A074XBC7_AURPU</name>
<accession>A0A074XBC7</accession>
<dbReference type="EMBL" id="KL584994">
    <property type="protein sequence ID" value="KEQ81029.1"/>
    <property type="molecule type" value="Genomic_DNA"/>
</dbReference>
<protein>
    <submittedName>
        <fullName evidence="2">Uncharacterized protein</fullName>
    </submittedName>
</protein>
<reference evidence="2 3" key="1">
    <citation type="journal article" date="2014" name="BMC Genomics">
        <title>Genome sequencing of four Aureobasidium pullulans varieties: biotechnological potential, stress tolerance, and description of new species.</title>
        <authorList>
            <person name="Gostin Ar C."/>
            <person name="Ohm R.A."/>
            <person name="Kogej T."/>
            <person name="Sonjak S."/>
            <person name="Turk M."/>
            <person name="Zajc J."/>
            <person name="Zalar P."/>
            <person name="Grube M."/>
            <person name="Sun H."/>
            <person name="Han J."/>
            <person name="Sharma A."/>
            <person name="Chiniquy J."/>
            <person name="Ngan C.Y."/>
            <person name="Lipzen A."/>
            <person name="Barry K."/>
            <person name="Grigoriev I.V."/>
            <person name="Gunde-Cimerman N."/>
        </authorList>
    </citation>
    <scope>NUCLEOTIDE SEQUENCE [LARGE SCALE GENOMIC DNA]</scope>
    <source>
        <strain evidence="2 3">EXF-150</strain>
    </source>
</reference>
<sequence length="184" mass="20859">PEIRSVTATTSQPPHLFPSFSLPLIIRTNSRHRGAVSTIYQHRCNSISNGKNNTIVRRLSFVERHRSISLKAPFHFRATPDSYQKPTTGLDQPPKPSSSFSTEVYQENIGVGFIRMSSKHLRHSILLGVKPHNGLVLASPLENGFITHLIRILLASARSRCSIWGICYYNVCGYSRFDKFWEHV</sequence>
<feature type="region of interest" description="Disordered" evidence="1">
    <location>
        <begin position="79"/>
        <end position="98"/>
    </location>
</feature>
<dbReference type="AlphaFoldDB" id="A0A074XBC7"/>
<evidence type="ECO:0000256" key="1">
    <source>
        <dbReference type="SAM" id="MobiDB-lite"/>
    </source>
</evidence>
<organism evidence="2 3">
    <name type="scientific">Aureobasidium pullulans EXF-150</name>
    <dbReference type="NCBI Taxonomy" id="1043002"/>
    <lineage>
        <taxon>Eukaryota</taxon>
        <taxon>Fungi</taxon>
        <taxon>Dikarya</taxon>
        <taxon>Ascomycota</taxon>
        <taxon>Pezizomycotina</taxon>
        <taxon>Dothideomycetes</taxon>
        <taxon>Dothideomycetidae</taxon>
        <taxon>Dothideales</taxon>
        <taxon>Saccotheciaceae</taxon>
        <taxon>Aureobasidium</taxon>
    </lineage>
</organism>